<dbReference type="Gene3D" id="3.40.630.30">
    <property type="match status" value="1"/>
</dbReference>
<dbReference type="AlphaFoldDB" id="A0AAV3X0Y0"/>
<dbReference type="Proteomes" id="UP001050975">
    <property type="component" value="Unassembled WGS sequence"/>
</dbReference>
<keyword evidence="3" id="KW-1185">Reference proteome</keyword>
<dbReference type="Pfam" id="PF00583">
    <property type="entry name" value="Acetyltransf_1"/>
    <property type="match status" value="1"/>
</dbReference>
<sequence>MSIEKLSIARLTTDEWEKAIDSITLFWDTAPSQETIVKFLSNSQNILLSAELDDAPVGQLIGYILDRWDKNEPMLFLYSIDVAEPYQRRGIGKALIAAVRKLGRIEGCSEAFVLTNESNLPAMQLYQSTGGKRSNPDDVVMFEYDY</sequence>
<evidence type="ECO:0000313" key="3">
    <source>
        <dbReference type="Proteomes" id="UP001050975"/>
    </source>
</evidence>
<gene>
    <name evidence="2" type="ORF">MiSe_05590</name>
</gene>
<feature type="domain" description="N-acetyltransferase" evidence="1">
    <location>
        <begin position="6"/>
        <end position="146"/>
    </location>
</feature>
<proteinExistence type="predicted"/>
<evidence type="ECO:0000259" key="1">
    <source>
        <dbReference type="PROSITE" id="PS51186"/>
    </source>
</evidence>
<dbReference type="InterPro" id="IPR000182">
    <property type="entry name" value="GNAT_dom"/>
</dbReference>
<organism evidence="2 3">
    <name type="scientific">Microseira wollei NIES-4236</name>
    <dbReference type="NCBI Taxonomy" id="2530354"/>
    <lineage>
        <taxon>Bacteria</taxon>
        <taxon>Bacillati</taxon>
        <taxon>Cyanobacteriota</taxon>
        <taxon>Cyanophyceae</taxon>
        <taxon>Oscillatoriophycideae</taxon>
        <taxon>Aerosakkonematales</taxon>
        <taxon>Aerosakkonemataceae</taxon>
        <taxon>Microseira</taxon>
    </lineage>
</organism>
<dbReference type="SUPFAM" id="SSF55729">
    <property type="entry name" value="Acyl-CoA N-acyltransferases (Nat)"/>
    <property type="match status" value="1"/>
</dbReference>
<protein>
    <submittedName>
        <fullName evidence="2">Gentamycin 3-N-acetyltransferase</fullName>
    </submittedName>
</protein>
<dbReference type="PROSITE" id="PS51186">
    <property type="entry name" value="GNAT"/>
    <property type="match status" value="1"/>
</dbReference>
<comment type="caution">
    <text evidence="2">The sequence shown here is derived from an EMBL/GenBank/DDBJ whole genome shotgun (WGS) entry which is preliminary data.</text>
</comment>
<dbReference type="InterPro" id="IPR016181">
    <property type="entry name" value="Acyl_CoA_acyltransferase"/>
</dbReference>
<reference evidence="2" key="1">
    <citation type="submission" date="2019-10" db="EMBL/GenBank/DDBJ databases">
        <title>Draft genome sequece of Microseira wollei NIES-4236.</title>
        <authorList>
            <person name="Yamaguchi H."/>
            <person name="Suzuki S."/>
            <person name="Kawachi M."/>
        </authorList>
    </citation>
    <scope>NUCLEOTIDE SEQUENCE</scope>
    <source>
        <strain evidence="2">NIES-4236</strain>
    </source>
</reference>
<dbReference type="EMBL" id="BLAY01000005">
    <property type="protein sequence ID" value="GET35813.1"/>
    <property type="molecule type" value="Genomic_DNA"/>
</dbReference>
<dbReference type="CDD" id="cd04301">
    <property type="entry name" value="NAT_SF"/>
    <property type="match status" value="1"/>
</dbReference>
<name>A0AAV3X0Y0_9CYAN</name>
<accession>A0AAV3X0Y0</accession>
<evidence type="ECO:0000313" key="2">
    <source>
        <dbReference type="EMBL" id="GET35813.1"/>
    </source>
</evidence>
<dbReference type="RefSeq" id="WP_226574369.1">
    <property type="nucleotide sequence ID" value="NZ_BLAY01000005.1"/>
</dbReference>
<dbReference type="GO" id="GO:0016747">
    <property type="term" value="F:acyltransferase activity, transferring groups other than amino-acyl groups"/>
    <property type="evidence" value="ECO:0007669"/>
    <property type="project" value="InterPro"/>
</dbReference>